<keyword evidence="1" id="KW-0472">Membrane</keyword>
<reference evidence="2 3" key="1">
    <citation type="submission" date="2016-10" db="EMBL/GenBank/DDBJ databases">
        <authorList>
            <person name="de Groot N.N."/>
        </authorList>
    </citation>
    <scope>NUCLEOTIDE SEQUENCE [LARGE SCALE GENOMIC DNA]</scope>
    <source>
        <strain evidence="2 3">DSM 26130</strain>
    </source>
</reference>
<gene>
    <name evidence="2" type="ORF">SAMN05216167_114110</name>
</gene>
<feature type="transmembrane region" description="Helical" evidence="1">
    <location>
        <begin position="343"/>
        <end position="362"/>
    </location>
</feature>
<evidence type="ECO:0000313" key="3">
    <source>
        <dbReference type="Proteomes" id="UP000198598"/>
    </source>
</evidence>
<accession>A0A1I2AZ62</accession>
<evidence type="ECO:0000256" key="1">
    <source>
        <dbReference type="SAM" id="Phobius"/>
    </source>
</evidence>
<dbReference type="AlphaFoldDB" id="A0A1I2AZ62"/>
<dbReference type="PANTHER" id="PTHR32309:SF31">
    <property type="entry name" value="CAPSULAR EXOPOLYSACCHARIDE FAMILY"/>
    <property type="match status" value="1"/>
</dbReference>
<organism evidence="2 3">
    <name type="scientific">Spirosoma endophyticum</name>
    <dbReference type="NCBI Taxonomy" id="662367"/>
    <lineage>
        <taxon>Bacteria</taxon>
        <taxon>Pseudomonadati</taxon>
        <taxon>Bacteroidota</taxon>
        <taxon>Cytophagia</taxon>
        <taxon>Cytophagales</taxon>
        <taxon>Cytophagaceae</taxon>
        <taxon>Spirosoma</taxon>
    </lineage>
</organism>
<keyword evidence="3" id="KW-1185">Reference proteome</keyword>
<protein>
    <recommendedName>
        <fullName evidence="4">Chain length determinant protein</fullName>
    </recommendedName>
</protein>
<dbReference type="RefSeq" id="WP_093831738.1">
    <property type="nucleotide sequence ID" value="NZ_FOLQ01000014.1"/>
</dbReference>
<sequence length="373" mass="41921">MASQNLTDINNPTPLVTAQPLPPDQISPKSVVLRIFELKYVAKRNWKLLVVLTLIGGAIGFTYDLTHKKPPIYNASILFNLGGGSSAGGGLGDLGALAGAFGLGGGAPDANIFTGDNFIIYATSRPVVEKTLMQTDSINGKDTLLVNYYIRHSGIRDKEWKDNDVMRSFYFQRAKVPSEYNELEQNAMAAIYTRIYTEIAIKQPERKSSFIEMSSFMEDEKLAATFITKHLQTIEQDYQKKQTKKTREMYDMVTDRADSLARIVSGNENQLAQYMDQNQQLVVAQARIKESKLSRNSSFLTGLYYQAMQSADNMRLSLIRETPLFTIIKPIYYPLYREVKATVGMQAGIAIGLILSVILIFLRETFRSIMKEN</sequence>
<dbReference type="InterPro" id="IPR050445">
    <property type="entry name" value="Bact_polysacc_biosynth/exp"/>
</dbReference>
<evidence type="ECO:0000313" key="2">
    <source>
        <dbReference type="EMBL" id="SFE48293.1"/>
    </source>
</evidence>
<dbReference type="Proteomes" id="UP000198598">
    <property type="component" value="Unassembled WGS sequence"/>
</dbReference>
<feature type="transmembrane region" description="Helical" evidence="1">
    <location>
        <begin position="46"/>
        <end position="63"/>
    </location>
</feature>
<dbReference type="EMBL" id="FOLQ01000014">
    <property type="protein sequence ID" value="SFE48293.1"/>
    <property type="molecule type" value="Genomic_DNA"/>
</dbReference>
<dbReference type="OrthoDB" id="927034at2"/>
<keyword evidence="1" id="KW-1133">Transmembrane helix</keyword>
<proteinExistence type="predicted"/>
<dbReference type="STRING" id="662367.SAMN05216167_114110"/>
<evidence type="ECO:0008006" key="4">
    <source>
        <dbReference type="Google" id="ProtNLM"/>
    </source>
</evidence>
<name>A0A1I2AZ62_9BACT</name>
<keyword evidence="1" id="KW-0812">Transmembrane</keyword>
<dbReference type="PANTHER" id="PTHR32309">
    <property type="entry name" value="TYROSINE-PROTEIN KINASE"/>
    <property type="match status" value="1"/>
</dbReference>